<dbReference type="EC" id="2.7.8.37" evidence="1"/>
<organism evidence="1 2">
    <name type="scientific">Rhizobium halophytocola</name>
    <dbReference type="NCBI Taxonomy" id="735519"/>
    <lineage>
        <taxon>Bacteria</taxon>
        <taxon>Pseudomonadati</taxon>
        <taxon>Pseudomonadota</taxon>
        <taxon>Alphaproteobacteria</taxon>
        <taxon>Hyphomicrobiales</taxon>
        <taxon>Rhizobiaceae</taxon>
        <taxon>Rhizobium/Agrobacterium group</taxon>
        <taxon>Rhizobium</taxon>
    </lineage>
</organism>
<dbReference type="NCBIfam" id="TIGR03292">
    <property type="entry name" value="PhnH_redo"/>
    <property type="match status" value="1"/>
</dbReference>
<proteinExistence type="predicted"/>
<dbReference type="SUPFAM" id="SSF159709">
    <property type="entry name" value="PhnH-like"/>
    <property type="match status" value="1"/>
</dbReference>
<sequence length="202" mass="21248">MSADMATLSGGFSEPVFEAQAVFRSVMDAMARPGTISTLETQVGPPPPLSKAAGALALTLCDHDTPVFLSPALLKSALPAWIGFHTGASVTREKAESRFAFFEAGVSIPPFGLFSTGTQEYPDRSTTVVIEVARLEGGPVLTLSGPGIKQTATLAPKGLPDPFLAYWAENQAIFPRGIDLVLTCGNRLACLPRTTKITIAEA</sequence>
<dbReference type="GO" id="GO:0061693">
    <property type="term" value="F:alpha-D-ribose 1-methylphosphonate 5-triphosphate synthase activity"/>
    <property type="evidence" value="ECO:0007669"/>
    <property type="project" value="UniProtKB-EC"/>
</dbReference>
<keyword evidence="2" id="KW-1185">Reference proteome</keyword>
<comment type="caution">
    <text evidence="1">The sequence shown here is derived from an EMBL/GenBank/DDBJ whole genome shotgun (WGS) entry which is preliminary data.</text>
</comment>
<dbReference type="RefSeq" id="WP_209946552.1">
    <property type="nucleotide sequence ID" value="NZ_JAGGJU010000008.1"/>
</dbReference>
<name>A0ABS4E179_9HYPH</name>
<dbReference type="EMBL" id="JAGGJU010000008">
    <property type="protein sequence ID" value="MBP1851703.1"/>
    <property type="molecule type" value="Genomic_DNA"/>
</dbReference>
<dbReference type="Pfam" id="PF05845">
    <property type="entry name" value="PhnH"/>
    <property type="match status" value="1"/>
</dbReference>
<accession>A0ABS4E179</accession>
<keyword evidence="1" id="KW-0808">Transferase</keyword>
<dbReference type="PIRSF" id="PIRSF020680">
    <property type="entry name" value="PhnH"/>
    <property type="match status" value="1"/>
</dbReference>
<dbReference type="Gene3D" id="3.40.50.11310">
    <property type="entry name" value="Bacterial phosphonate metabolism protein PhnH"/>
    <property type="match status" value="1"/>
</dbReference>
<reference evidence="1 2" key="1">
    <citation type="submission" date="2021-03" db="EMBL/GenBank/DDBJ databases">
        <title>Genomic Encyclopedia of Type Strains, Phase IV (KMG-IV): sequencing the most valuable type-strain genomes for metagenomic binning, comparative biology and taxonomic classification.</title>
        <authorList>
            <person name="Goeker M."/>
        </authorList>
    </citation>
    <scope>NUCLEOTIDE SEQUENCE [LARGE SCALE GENOMIC DNA]</scope>
    <source>
        <strain evidence="1 2">DSM 21600</strain>
    </source>
</reference>
<evidence type="ECO:0000313" key="2">
    <source>
        <dbReference type="Proteomes" id="UP000759443"/>
    </source>
</evidence>
<evidence type="ECO:0000313" key="1">
    <source>
        <dbReference type="EMBL" id="MBP1851703.1"/>
    </source>
</evidence>
<gene>
    <name evidence="1" type="ORF">J2Z17_003151</name>
</gene>
<dbReference type="InterPro" id="IPR038058">
    <property type="entry name" value="PhnH-like_sp"/>
</dbReference>
<dbReference type="InterPro" id="IPR008772">
    <property type="entry name" value="Phosphonate_metab_PhnH"/>
</dbReference>
<protein>
    <submittedName>
        <fullName evidence="1">Alpha-D-ribose 1-methylphosphonate 5-triphosphate synthase subunit PhnH</fullName>
        <ecNumber evidence="1">2.7.8.37</ecNumber>
    </submittedName>
</protein>
<dbReference type="Proteomes" id="UP000759443">
    <property type="component" value="Unassembled WGS sequence"/>
</dbReference>